<evidence type="ECO:0000313" key="3">
    <source>
        <dbReference type="EMBL" id="MFG3189915.1"/>
    </source>
</evidence>
<dbReference type="EMBL" id="JBICZW010000007">
    <property type="protein sequence ID" value="MFG3189915.1"/>
    <property type="molecule type" value="Genomic_DNA"/>
</dbReference>
<organism evidence="3 4">
    <name type="scientific">Streptomyces omiyaensis</name>
    <dbReference type="NCBI Taxonomy" id="68247"/>
    <lineage>
        <taxon>Bacteria</taxon>
        <taxon>Bacillati</taxon>
        <taxon>Actinomycetota</taxon>
        <taxon>Actinomycetes</taxon>
        <taxon>Kitasatosporales</taxon>
        <taxon>Streptomycetaceae</taxon>
        <taxon>Streptomyces</taxon>
    </lineage>
</organism>
<evidence type="ECO:0000313" key="4">
    <source>
        <dbReference type="Proteomes" id="UP001604282"/>
    </source>
</evidence>
<name>A0ABW7BQX0_9ACTN</name>
<gene>
    <name evidence="3" type="ORF">ACGFYS_13330</name>
</gene>
<dbReference type="Proteomes" id="UP001604282">
    <property type="component" value="Unassembled WGS sequence"/>
</dbReference>
<keyword evidence="1" id="KW-0732">Signal</keyword>
<evidence type="ECO:0000259" key="2">
    <source>
        <dbReference type="Pfam" id="PF03713"/>
    </source>
</evidence>
<dbReference type="RefSeq" id="WP_392014377.1">
    <property type="nucleotide sequence ID" value="NZ_JBIBSS010000020.1"/>
</dbReference>
<feature type="signal peptide" evidence="1">
    <location>
        <begin position="1"/>
        <end position="27"/>
    </location>
</feature>
<sequence length="188" mass="19731">MQLRRHLLILRTAGALLAALAVTGCTARPVTGPPRAEAFNATDTAWILLMIPMAERAHRLTGLAPSRTADPALADLAARTGERLEEEREGLRALLDLAGVPDTRPHEGHRMPGMVGLDTLARAKGATGGEFDRILVDGLRAHFAQSRTLCASERLSGGAEEAKELAAVIGGNAAEALDRLGPRAGPAP</sequence>
<dbReference type="Gene3D" id="1.20.1260.10">
    <property type="match status" value="1"/>
</dbReference>
<reference evidence="3 4" key="1">
    <citation type="submission" date="2024-10" db="EMBL/GenBank/DDBJ databases">
        <title>The Natural Products Discovery Center: Release of the First 8490 Sequenced Strains for Exploring Actinobacteria Biosynthetic Diversity.</title>
        <authorList>
            <person name="Kalkreuter E."/>
            <person name="Kautsar S.A."/>
            <person name="Yang D."/>
            <person name="Bader C.D."/>
            <person name="Teijaro C.N."/>
            <person name="Fluegel L."/>
            <person name="Davis C.M."/>
            <person name="Simpson J.R."/>
            <person name="Lauterbach L."/>
            <person name="Steele A.D."/>
            <person name="Gui C."/>
            <person name="Meng S."/>
            <person name="Li G."/>
            <person name="Viehrig K."/>
            <person name="Ye F."/>
            <person name="Su P."/>
            <person name="Kiefer A.F."/>
            <person name="Nichols A."/>
            <person name="Cepeda A.J."/>
            <person name="Yan W."/>
            <person name="Fan B."/>
            <person name="Jiang Y."/>
            <person name="Adhikari A."/>
            <person name="Zheng C.-J."/>
            <person name="Schuster L."/>
            <person name="Cowan T.M."/>
            <person name="Smanski M.J."/>
            <person name="Chevrette M.G."/>
            <person name="De Carvalho L.P.S."/>
            <person name="Shen B."/>
        </authorList>
    </citation>
    <scope>NUCLEOTIDE SEQUENCE [LARGE SCALE GENOMIC DNA]</scope>
    <source>
        <strain evidence="3 4">NPDC048229</strain>
    </source>
</reference>
<dbReference type="PROSITE" id="PS51257">
    <property type="entry name" value="PROKAR_LIPOPROTEIN"/>
    <property type="match status" value="1"/>
</dbReference>
<protein>
    <submittedName>
        <fullName evidence="3">DUF305 domain-containing protein</fullName>
    </submittedName>
</protein>
<feature type="domain" description="DUF305" evidence="2">
    <location>
        <begin position="43"/>
        <end position="170"/>
    </location>
</feature>
<feature type="chain" id="PRO_5045380575" evidence="1">
    <location>
        <begin position="28"/>
        <end position="188"/>
    </location>
</feature>
<dbReference type="Pfam" id="PF03713">
    <property type="entry name" value="DUF305"/>
    <property type="match status" value="1"/>
</dbReference>
<keyword evidence="4" id="KW-1185">Reference proteome</keyword>
<dbReference type="InterPro" id="IPR005183">
    <property type="entry name" value="DUF305_CopM-like"/>
</dbReference>
<dbReference type="InterPro" id="IPR012347">
    <property type="entry name" value="Ferritin-like"/>
</dbReference>
<evidence type="ECO:0000256" key="1">
    <source>
        <dbReference type="SAM" id="SignalP"/>
    </source>
</evidence>
<accession>A0ABW7BQX0</accession>
<comment type="caution">
    <text evidence="3">The sequence shown here is derived from an EMBL/GenBank/DDBJ whole genome shotgun (WGS) entry which is preliminary data.</text>
</comment>
<proteinExistence type="predicted"/>